<dbReference type="EMBL" id="BMCI01000008">
    <property type="protein sequence ID" value="GGC71193.1"/>
    <property type="molecule type" value="Genomic_DNA"/>
</dbReference>
<dbReference type="AlphaFoldDB" id="A0A830DYC4"/>
<dbReference type="InterPro" id="IPR043504">
    <property type="entry name" value="Peptidase_S1_PA_chymotrypsin"/>
</dbReference>
<comment type="caution">
    <text evidence="1">The sequence shown here is derived from an EMBL/GenBank/DDBJ whole genome shotgun (WGS) entry which is preliminary data.</text>
</comment>
<reference evidence="1" key="2">
    <citation type="submission" date="2020-09" db="EMBL/GenBank/DDBJ databases">
        <authorList>
            <person name="Sun Q."/>
            <person name="Sedlacek I."/>
        </authorList>
    </citation>
    <scope>NUCLEOTIDE SEQUENCE</scope>
    <source>
        <strain evidence="1">CCM 7217</strain>
    </source>
</reference>
<protein>
    <recommendedName>
        <fullName evidence="3">Peptidase S1 domain-containing protein</fullName>
    </recommendedName>
</protein>
<dbReference type="InterPro" id="IPR009003">
    <property type="entry name" value="Peptidase_S1_PA"/>
</dbReference>
<evidence type="ECO:0000313" key="1">
    <source>
        <dbReference type="EMBL" id="GGC71193.1"/>
    </source>
</evidence>
<sequence length="393" mass="42915">MGRRRFLNTLSSLGVGGAAISFMSQDAFAELDVNLDDEVPRLGRLVHTNHDAVVNQAVKPNREPKYYKISREKWAIVESAHDVRKQVEEQLSSLPVPVRVGVTTDTSGHRRRKVVSVQYLIQETSSGDEIRPDMAFTQFEDHLPASATGVAGRGTEEERAVEDIPVKAEKVTVKPDFPCDTDPDTQYYDTEYFPDIPGGCYYIPESGYCTTGTPAHDDLNDELVIVGAGHCLDEGVDKCYQNDEVEEDRFGTPDDTRVDPGLPVDAGVIQMRNGANVDYSLAENTDSAPYGPNVFGIISGTKIKDREGDTSWEVKKQGANTGICSGHVTYAYGSTFDTDAISRGGDSGGPHYREDDYGRPLIAGINYGHRTDGSDDAIGTLMSAIESQFNVTV</sequence>
<proteinExistence type="predicted"/>
<dbReference type="SUPFAM" id="SSF50494">
    <property type="entry name" value="Trypsin-like serine proteases"/>
    <property type="match status" value="1"/>
</dbReference>
<accession>A0A830DYC4</accession>
<organism evidence="1 2">
    <name type="scientific">Haloferax sulfurifontis</name>
    <dbReference type="NCBI Taxonomy" id="255616"/>
    <lineage>
        <taxon>Archaea</taxon>
        <taxon>Methanobacteriati</taxon>
        <taxon>Methanobacteriota</taxon>
        <taxon>Stenosarchaea group</taxon>
        <taxon>Halobacteria</taxon>
        <taxon>Halobacteriales</taxon>
        <taxon>Haloferacaceae</taxon>
        <taxon>Haloferax</taxon>
    </lineage>
</organism>
<dbReference type="Proteomes" id="UP000646833">
    <property type="component" value="Unassembled WGS sequence"/>
</dbReference>
<evidence type="ECO:0000313" key="2">
    <source>
        <dbReference type="Proteomes" id="UP000646833"/>
    </source>
</evidence>
<name>A0A830DYC4_9EURY</name>
<reference evidence="1" key="1">
    <citation type="journal article" date="2014" name="Int. J. Syst. Evol. Microbiol.">
        <title>Complete genome sequence of Corynebacterium casei LMG S-19264T (=DSM 44701T), isolated from a smear-ripened cheese.</title>
        <authorList>
            <consortium name="US DOE Joint Genome Institute (JGI-PGF)"/>
            <person name="Walter F."/>
            <person name="Albersmeier A."/>
            <person name="Kalinowski J."/>
            <person name="Ruckert C."/>
        </authorList>
    </citation>
    <scope>NUCLEOTIDE SEQUENCE</scope>
    <source>
        <strain evidence="1">CCM 7217</strain>
    </source>
</reference>
<dbReference type="Gene3D" id="2.40.10.10">
    <property type="entry name" value="Trypsin-like serine proteases"/>
    <property type="match status" value="2"/>
</dbReference>
<gene>
    <name evidence="1" type="ORF">GCM10007209_36410</name>
</gene>
<evidence type="ECO:0008006" key="3">
    <source>
        <dbReference type="Google" id="ProtNLM"/>
    </source>
</evidence>